<dbReference type="Proteomes" id="UP000010105">
    <property type="component" value="Plasmid pSYMBR3459"/>
</dbReference>
<evidence type="ECO:0000313" key="2">
    <source>
        <dbReference type="Proteomes" id="UP000010105"/>
    </source>
</evidence>
<keyword evidence="1" id="KW-0614">Plasmid</keyword>
<reference evidence="1 2" key="1">
    <citation type="journal article" date="2012" name="J. Bacteriol.">
        <title>Complete Genome Sequence of Burkholderia phenoliruptrix BR3459a (CLA1), a Heat-Tolerant, Nitrogen-Fixing Symbiont of Mimosa flocculosa.</title>
        <authorList>
            <person name="de Oliveira Cunha C."/>
            <person name="Goda Zuleta L.F."/>
            <person name="Paula de Almeida L.G."/>
            <person name="Prioli Ciapina L."/>
            <person name="Lustrino Borges W."/>
            <person name="Pitard R.M."/>
            <person name="Baldani J.I."/>
            <person name="Straliotto R."/>
            <person name="de Faria S.M."/>
            <person name="Hungria M."/>
            <person name="Sousa Cavada B."/>
            <person name="Mercante F.M."/>
            <person name="Ribeiro de Vasconcelos A.T."/>
        </authorList>
    </citation>
    <scope>NUCLEOTIDE SEQUENCE [LARGE SCALE GENOMIC DNA]</scope>
    <source>
        <strain evidence="1 2">BR3459a</strain>
        <plasmid evidence="1 2">pSYMBR3459</plasmid>
    </source>
</reference>
<gene>
    <name evidence="1" type="ORF">BUPH_08298</name>
</gene>
<sequence>MYWALFSIAARNFHYLCQQFFTYLAQFSLSLSPDSADGRPRSPSKPKIRTCPGFMFNNKKPIVHFFEEHKLPST</sequence>
<accession>K0E137</accession>
<protein>
    <submittedName>
        <fullName evidence="1">Uncharacterized protein</fullName>
    </submittedName>
</protein>
<dbReference type="AlphaFoldDB" id="K0E137"/>
<dbReference type="PATRIC" id="fig|1229205.11.peg.7258"/>
<evidence type="ECO:0000313" key="1">
    <source>
        <dbReference type="EMBL" id="AFT90492.1"/>
    </source>
</evidence>
<dbReference type="KEGG" id="bpx:BUPH_08298"/>
<dbReference type="HOGENOM" id="CLU_2680621_0_0_4"/>
<dbReference type="EMBL" id="CP003865">
    <property type="protein sequence ID" value="AFT90492.1"/>
    <property type="molecule type" value="Genomic_DNA"/>
</dbReference>
<proteinExistence type="predicted"/>
<name>K0E137_9BURK</name>
<geneLocation type="plasmid" evidence="1 2">
    <name>pSYMBR3459</name>
</geneLocation>
<organism evidence="1 2">
    <name type="scientific">Paraburkholderia phenoliruptrix BR3459a</name>
    <dbReference type="NCBI Taxonomy" id="1229205"/>
    <lineage>
        <taxon>Bacteria</taxon>
        <taxon>Pseudomonadati</taxon>
        <taxon>Pseudomonadota</taxon>
        <taxon>Betaproteobacteria</taxon>
        <taxon>Burkholderiales</taxon>
        <taxon>Burkholderiaceae</taxon>
        <taxon>Paraburkholderia</taxon>
    </lineage>
</organism>